<reference evidence="1" key="1">
    <citation type="submission" date="2022-10" db="EMBL/GenBank/DDBJ databases">
        <title>Culturing micro-colonial fungi from biological soil crusts in the Mojave desert and describing Neophaeococcomyces mojavensis, and introducing the new genera and species Taxawa tesnikishii.</title>
        <authorList>
            <person name="Kurbessoian T."/>
            <person name="Stajich J.E."/>
        </authorList>
    </citation>
    <scope>NUCLEOTIDE SEQUENCE</scope>
    <source>
        <strain evidence="1">JES_115</strain>
    </source>
</reference>
<dbReference type="Proteomes" id="UP001172680">
    <property type="component" value="Unassembled WGS sequence"/>
</dbReference>
<gene>
    <name evidence="1" type="ORF">H2199_005767</name>
</gene>
<keyword evidence="2" id="KW-1185">Reference proteome</keyword>
<evidence type="ECO:0000313" key="2">
    <source>
        <dbReference type="Proteomes" id="UP001172680"/>
    </source>
</evidence>
<comment type="caution">
    <text evidence="1">The sequence shown here is derived from an EMBL/GenBank/DDBJ whole genome shotgun (WGS) entry which is preliminary data.</text>
</comment>
<organism evidence="1 2">
    <name type="scientific">Coniosporium tulheliwenetii</name>
    <dbReference type="NCBI Taxonomy" id="3383036"/>
    <lineage>
        <taxon>Eukaryota</taxon>
        <taxon>Fungi</taxon>
        <taxon>Dikarya</taxon>
        <taxon>Ascomycota</taxon>
        <taxon>Pezizomycotina</taxon>
        <taxon>Dothideomycetes</taxon>
        <taxon>Dothideomycetes incertae sedis</taxon>
        <taxon>Coniosporium</taxon>
    </lineage>
</organism>
<name>A0ACC2Z130_9PEZI</name>
<accession>A0ACC2Z130</accession>
<protein>
    <submittedName>
        <fullName evidence="1">Uncharacterized protein</fullName>
    </submittedName>
</protein>
<evidence type="ECO:0000313" key="1">
    <source>
        <dbReference type="EMBL" id="KAJ9641099.1"/>
    </source>
</evidence>
<proteinExistence type="predicted"/>
<dbReference type="EMBL" id="JAPDRP010000016">
    <property type="protein sequence ID" value="KAJ9641099.1"/>
    <property type="molecule type" value="Genomic_DNA"/>
</dbReference>
<sequence length="838" mass="95627">MPAVTPSPPQARKPPRPKSLVGVQYATNPYRHMPPPSPQAGGPAPKVATPRITQGSDAGTTISVASDKQRTTHACTKCRQRKVRCSGEKPRCKHCVDFDLDCRYADEKRDRFNKDHEELRNRYTDLKDFLKDLSLRATPKDQQNIRNFLEQRFRAATESPPKDNKEHGEDLITAEVGSQEETDRLDEDLNRTKESRATGFVGKNSEVQWLRRLKIQTDQPSDQGSDSRANNPYGPPGKSAEAAGQRLQQSDKRWGSGNHSESNELISGSTYHMDMEEIILMDHIDPYEMPLEDTGRKLLDLYLTTVQAAFPIIQKDYFTKQLLQYYDRMARGKPARPYFRWLGIVNLIFAIGAKLSHLVKAEWRGDDRDHLIYFTRARMLAFNGEAIIAHPELQHVQFVGLLAFYFLTISHMSRAWTLCGLAARDAIALGLHIRNEDPNIDHFKRETRIRMWWSLYTLDRLVTVISGRPSAVRDDECSVPFPLPIKEDHLATFFAETPTSDPPRSHGLEDLRRKSSDAEAVPPRLYYITGGPQAVRVITDHFLKSHVELAVITGKLITELYTASSGERSWTQAQDKIRNLGKEIDYWREKAFPKQFNFSGPLSADIPFLRERLTLGFFYYSAKMLAGRPCLYSINDRIEHQTMQSKEFNIDEARACVNAARAMVDLLPDKPDPVFLYKNGPWWCQVHLLMQASSILMLELSFSCEHMRHEKRQIVDSLKKLVRWLRRMGEDNNAADRACDHIVRLLEKVAPKIDVDVSDIVSPPSAPAMPIAQVFFGPTNPFQPPFTDQPQDMQGMMGLAHFDHGFQPQYQTNVQQPSTTYQPLYDGNMQAAYDSFAF</sequence>